<evidence type="ECO:0000256" key="1">
    <source>
        <dbReference type="ARBA" id="ARBA00023015"/>
    </source>
</evidence>
<dbReference type="SMART" id="SM00342">
    <property type="entry name" value="HTH_ARAC"/>
    <property type="match status" value="1"/>
</dbReference>
<proteinExistence type="predicted"/>
<accession>A0ABT9H0G5</accession>
<dbReference type="PANTHER" id="PTHR47894">
    <property type="entry name" value="HTH-TYPE TRANSCRIPTIONAL REGULATOR GADX"/>
    <property type="match status" value="1"/>
</dbReference>
<feature type="domain" description="HTH araC/xylS-type" evidence="4">
    <location>
        <begin position="237"/>
        <end position="338"/>
    </location>
</feature>
<evidence type="ECO:0000259" key="4">
    <source>
        <dbReference type="PROSITE" id="PS01124"/>
    </source>
</evidence>
<dbReference type="InterPro" id="IPR018060">
    <property type="entry name" value="HTH_AraC"/>
</dbReference>
<reference evidence="5 6" key="1">
    <citation type="submission" date="2023-08" db="EMBL/GenBank/DDBJ databases">
        <authorList>
            <person name="Joshi A."/>
            <person name="Thite S."/>
        </authorList>
    </citation>
    <scope>NUCLEOTIDE SEQUENCE [LARGE SCALE GENOMIC DNA]</scope>
    <source>
        <strain evidence="5 6">AC40</strain>
    </source>
</reference>
<sequence>MTKRSVTNEVYLPRHYLRNLLDLVKSRGGNPSAILAAAGLSIQDTGQLNASLSWPQFQAIIRSSCAETQEPALGLYLGSQLTITTHGLLGLATMSSRNLQEGIELLCKFTSTRSPLLRVSMQRHQRSVYLVLTELHPLADIRLFVVETFTVALHAMLEFVSGHQYRIQQVELAFQQPQHSELYQAFFPCKVGFEKAEHKLIFSVDDLALASPWADQQVKAQLTAQCEQELQHWQQQQSMAGLIRLMLGRTKGRIPGIEQVAAEFAVSSRTLRRRLAEEDTSYQCLVDDWRQQMASQYLLTTALPVQQIGYLLGYADAANFGRAFRRQQGIAPQQFREQQTRQIMSK</sequence>
<dbReference type="Pfam" id="PF12833">
    <property type="entry name" value="HTH_18"/>
    <property type="match status" value="1"/>
</dbReference>
<evidence type="ECO:0000256" key="2">
    <source>
        <dbReference type="ARBA" id="ARBA00023125"/>
    </source>
</evidence>
<evidence type="ECO:0000256" key="3">
    <source>
        <dbReference type="ARBA" id="ARBA00023163"/>
    </source>
</evidence>
<dbReference type="PANTHER" id="PTHR47894:SF1">
    <property type="entry name" value="HTH-TYPE TRANSCRIPTIONAL REGULATOR VQSM"/>
    <property type="match status" value="1"/>
</dbReference>
<dbReference type="Gene3D" id="1.10.10.60">
    <property type="entry name" value="Homeodomain-like"/>
    <property type="match status" value="1"/>
</dbReference>
<evidence type="ECO:0000313" key="6">
    <source>
        <dbReference type="Proteomes" id="UP001231616"/>
    </source>
</evidence>
<gene>
    <name evidence="5" type="ORF">Q3O60_11340</name>
</gene>
<dbReference type="RefSeq" id="WP_305894048.1">
    <property type="nucleotide sequence ID" value="NZ_JAUZVZ010000014.1"/>
</dbReference>
<dbReference type="Pfam" id="PF12625">
    <property type="entry name" value="Arabinose_bd"/>
    <property type="match status" value="1"/>
</dbReference>
<dbReference type="InterPro" id="IPR032687">
    <property type="entry name" value="AraC-type_N"/>
</dbReference>
<keyword evidence="6" id="KW-1185">Reference proteome</keyword>
<dbReference type="InterPro" id="IPR009057">
    <property type="entry name" value="Homeodomain-like_sf"/>
</dbReference>
<protein>
    <submittedName>
        <fullName evidence="5">AraC family transcriptional regulator</fullName>
    </submittedName>
</protein>
<dbReference type="SUPFAM" id="SSF46689">
    <property type="entry name" value="Homeodomain-like"/>
    <property type="match status" value="1"/>
</dbReference>
<name>A0ABT9H0G5_9GAMM</name>
<keyword evidence="3" id="KW-0804">Transcription</keyword>
<evidence type="ECO:0000313" key="5">
    <source>
        <dbReference type="EMBL" id="MDP4536786.1"/>
    </source>
</evidence>
<comment type="caution">
    <text evidence="5">The sequence shown here is derived from an EMBL/GenBank/DDBJ whole genome shotgun (WGS) entry which is preliminary data.</text>
</comment>
<organism evidence="5 6">
    <name type="scientific">Alkalimonas collagenimarina</name>
    <dbReference type="NCBI Taxonomy" id="400390"/>
    <lineage>
        <taxon>Bacteria</taxon>
        <taxon>Pseudomonadati</taxon>
        <taxon>Pseudomonadota</taxon>
        <taxon>Gammaproteobacteria</taxon>
        <taxon>Alkalimonas</taxon>
    </lineage>
</organism>
<keyword evidence="1" id="KW-0805">Transcription regulation</keyword>
<dbReference type="EMBL" id="JAUZVZ010000014">
    <property type="protein sequence ID" value="MDP4536786.1"/>
    <property type="molecule type" value="Genomic_DNA"/>
</dbReference>
<keyword evidence="2" id="KW-0238">DNA-binding</keyword>
<dbReference type="PROSITE" id="PS01124">
    <property type="entry name" value="HTH_ARAC_FAMILY_2"/>
    <property type="match status" value="1"/>
</dbReference>
<dbReference type="Proteomes" id="UP001231616">
    <property type="component" value="Unassembled WGS sequence"/>
</dbReference>